<dbReference type="EMBL" id="JBDJNQ010000003">
    <property type="protein sequence ID" value="MEN5377203.1"/>
    <property type="molecule type" value="Genomic_DNA"/>
</dbReference>
<dbReference type="SUPFAM" id="SSF56935">
    <property type="entry name" value="Porins"/>
    <property type="match status" value="1"/>
</dbReference>
<dbReference type="RefSeq" id="WP_346581058.1">
    <property type="nucleotide sequence ID" value="NZ_JBDJLH010000004.1"/>
</dbReference>
<keyword evidence="2" id="KW-1185">Reference proteome</keyword>
<protein>
    <recommendedName>
        <fullName evidence="3">TonB-dependent receptor plug domain-containing protein</fullName>
    </recommendedName>
</protein>
<sequence length="871" mass="96749">MSFGQTDIRQFIDKLGNYAARNPKEKIHVHMDKESYSAGENIWMKLYCTLTPDNLLSGVSQVAYIDLISPDNKIVNTLKIPLTAGLGIADLALSDTLIEGSYRIRAYTQWMRNDSSAYFFDKTVPIYNGRSDNIMTGDEIIYDGEKKYYAIKLKTLSGVPLPEININYKTHLKNGKQRASREKTDQQGQLLIDLKDIPAGEIINLSFKSIDGIIIRKTFTVPADKSSNSLQILPESGNIINQLHTKIGFKALNSKGLGEKCTIIIMDSNKEKIVEMETSPLGMVSYPFVLDAKLKYTAIATFTDGTKTETPFPSISMSGLNMNVGNLTDDRVFVQVNASPDQINQQEIYLIAQYNGNTFHVSKQKLNKNEVLFSIPRQNLPQGVIQLSILDATLKPLLERMIFNYRSDKILPIEATADKPTYGTRQKVNISVLSGNTTDSIRVGSLSASVVNSNKTQIDTPYRSSIYTSLLLSSEINGFIENPNYYFSDSKNIKKSDLDNLMLIQGWRKLDWAKIDEVSDPKYNFEKNISISGTIKKLGRKAVVPKATVTLIPTTNMTAAIDTLTNEAGKFSFDDLLFTDSIKFIMTAKSDKDKNRLDIELDEIEEPATGINKNLPEVLNNINTKYLGNIKNAQAYFAQLEAAGLKQRSIQLEEVKITRTAIKKAVANSSNLNGPGNADQVLTEEDLSNCSTLEQCLVGRLTGVMWRNGVPYNTRGNGPMQVVLDGMYIEGDQISMLSAADVGSIEVLRNINHTAIYGSYGGNGLIVITTKRGNGATTAFKPTGIRTIIPKGFNLSRTFYKPSYEAKDVSKIVSDLRTTIHWEPNIITDQVGKASFDFYTSDEKGPYTIILEGIDFNGKIGRKEININVVE</sequence>
<gene>
    <name evidence="1" type="ORF">ABE541_08020</name>
</gene>
<evidence type="ECO:0000313" key="1">
    <source>
        <dbReference type="EMBL" id="MEN5377203.1"/>
    </source>
</evidence>
<reference evidence="1 2" key="1">
    <citation type="submission" date="2024-04" db="EMBL/GenBank/DDBJ databases">
        <title>WGS of bacteria from Torrens River.</title>
        <authorList>
            <person name="Wyrsch E.R."/>
            <person name="Drigo B."/>
        </authorList>
    </citation>
    <scope>NUCLEOTIDE SEQUENCE [LARGE SCALE GENOMIC DNA]</scope>
    <source>
        <strain evidence="1 2">TWI391</strain>
    </source>
</reference>
<dbReference type="InterPro" id="IPR037066">
    <property type="entry name" value="Plug_dom_sf"/>
</dbReference>
<comment type="caution">
    <text evidence="1">The sequence shown here is derived from an EMBL/GenBank/DDBJ whole genome shotgun (WGS) entry which is preliminary data.</text>
</comment>
<organism evidence="1 2">
    <name type="scientific">Sphingobacterium kitahiroshimense</name>
    <dbReference type="NCBI Taxonomy" id="470446"/>
    <lineage>
        <taxon>Bacteria</taxon>
        <taxon>Pseudomonadati</taxon>
        <taxon>Bacteroidota</taxon>
        <taxon>Sphingobacteriia</taxon>
        <taxon>Sphingobacteriales</taxon>
        <taxon>Sphingobacteriaceae</taxon>
        <taxon>Sphingobacterium</taxon>
    </lineage>
</organism>
<accession>A0ABV0BSN2</accession>
<name>A0ABV0BSN2_9SPHI</name>
<evidence type="ECO:0000313" key="2">
    <source>
        <dbReference type="Proteomes" id="UP001409291"/>
    </source>
</evidence>
<proteinExistence type="predicted"/>
<dbReference type="Gene3D" id="2.170.130.10">
    <property type="entry name" value="TonB-dependent receptor, plug domain"/>
    <property type="match status" value="1"/>
</dbReference>
<dbReference type="Proteomes" id="UP001409291">
    <property type="component" value="Unassembled WGS sequence"/>
</dbReference>
<evidence type="ECO:0008006" key="3">
    <source>
        <dbReference type="Google" id="ProtNLM"/>
    </source>
</evidence>
<dbReference type="Gene3D" id="2.60.40.1930">
    <property type="match status" value="1"/>
</dbReference>